<sequence>MHVNELWNPEGILSYEAGNPVAIAHRVLVEPPVGSEWERSLAAALIELSVRFGLELPRLPRELLENVYVEFGEQATGSMADSVSTSASLQDRQAPGGGRLQLVIGTTRAWLASVIGPGVDADAFFVHYDALDTDEGLVSIVGERFAVAAGKTPLAMLSAVRAIASDNMGCEFPNSSAFRVKRQDVELLRSGDGTRRDSQPGKVRLEHLFSTGGAFRDVGDVLPELDARFLITSNAALSEVLALAGRLGLEAGRVRFPVTCLEKDELAPSRVTFQVRVDESQTEGSIEMEHNSILIAGPSEDQLRAVICRLIDDWFTDPDDVTDSNWQGKLRALQSAHPDIQMRAECELELSRLLYKQVDIQSITAPFHLEKAVRPWCAAQGVDVSTLPAPLLWQEEWSAQSELDTIERQLAEAMAELHAKADDASACVRACSSITPSDTLVIELFTSQSNESFDAHLPQFLAAIHGQRAAGQGMPQVQVVYRDVMKAGFHWIMDDVLPELRLHSGGIARVELNARKVSQDGRALDMPQRFLQELFPSDAILADELGIPVDCVTLGLLDEGGPMYEVTAFDGDDKLVGAWAWESLTQTRHYTIDDANSPIVLVPAAGFRISRVASDGQRDVLKVSVIPTTYSLFWDWFQRDVLLHIPERVIDAGGPTPFARLEVEVSVDSAEMRLGVYEEVSSFPEALHEEIYFYSLHAFQRYAKQVDQPAWMTPGAVIPLIHTVPGSPRATIRLYGHGAQEGVTVDTKSGKRFIRVHPVHAKAEWDALQVSRVGLCDGHWRVYVSSCPSRVPVEDVARWLNDKPREIRPVKESGSSSLASHFLFARDSEQPNVQSDILQNEDVAHWLMSQDARLPGRAWVLDTSFQGHPIVAVELRQPSPEAYLTSRSKDILFKPTLFIVARHHANEVSSTNAALILIAKLIENPQLLRHCNVIVIPIQNVDGAQLHRRLIEEHPFWKHHAARFNACGFEFAHHYFDEHTPFGESRTFARVWQQWKPDVVIDDHGIPSHEWLQPFAGYNSPPSFPVSYWIPHAQIYTIWRSLPAHCDAADGPLRETISRTLASDAAIRERNRIFLERYMKWGTAFHEEKFPVTTVDGVITYQWIVTPERHSRDLIARFPDWVTADIITEVNDETVHGDALAEVVHAHSKVHEGLVQWITQVSTVVNRIHTPEGATGCVALSRQRPLRTSGM</sequence>
<evidence type="ECO:0000259" key="1">
    <source>
        <dbReference type="Pfam" id="PF00246"/>
    </source>
</evidence>
<dbReference type="CDD" id="cd06232">
    <property type="entry name" value="M14-like"/>
    <property type="match status" value="1"/>
</dbReference>
<dbReference type="Gene3D" id="3.40.630.10">
    <property type="entry name" value="Zn peptidases"/>
    <property type="match status" value="1"/>
</dbReference>
<name>A0ABV5A955_9BACL</name>
<evidence type="ECO:0000313" key="3">
    <source>
        <dbReference type="Proteomes" id="UP001579974"/>
    </source>
</evidence>
<accession>A0ABV5A955</accession>
<dbReference type="RefSeq" id="WP_275475601.1">
    <property type="nucleotide sequence ID" value="NZ_CP162940.1"/>
</dbReference>
<gene>
    <name evidence="2" type="ORF">KKP3000_001196</name>
</gene>
<keyword evidence="3" id="KW-1185">Reference proteome</keyword>
<dbReference type="Pfam" id="PF00246">
    <property type="entry name" value="Peptidase_M14"/>
    <property type="match status" value="1"/>
</dbReference>
<protein>
    <submittedName>
        <fullName evidence="2">M14 family metallopeptidase</fullName>
    </submittedName>
</protein>
<dbReference type="Proteomes" id="UP001579974">
    <property type="component" value="Unassembled WGS sequence"/>
</dbReference>
<comment type="caution">
    <text evidence="2">The sequence shown here is derived from an EMBL/GenBank/DDBJ whole genome shotgun (WGS) entry which is preliminary data.</text>
</comment>
<reference evidence="2 3" key="1">
    <citation type="journal article" date="2024" name="Int. J. Mol. Sci.">
        <title>Exploration of Alicyclobacillus spp. Genome in Search of Antibiotic Resistance.</title>
        <authorList>
            <person name="Bucka-Kolendo J."/>
            <person name="Kiousi D.E."/>
            <person name="Dekowska A."/>
            <person name="Mikolajczuk-Szczyrba A."/>
            <person name="Karadedos D.M."/>
            <person name="Michael P."/>
            <person name="Galanis A."/>
            <person name="Sokolowska B."/>
        </authorList>
    </citation>
    <scope>NUCLEOTIDE SEQUENCE [LARGE SCALE GENOMIC DNA]</scope>
    <source>
        <strain evidence="2 3">KKP 3000</strain>
    </source>
</reference>
<proteinExistence type="predicted"/>
<organism evidence="2 3">
    <name type="scientific">Alicyclobacillus fastidiosus</name>
    <dbReference type="NCBI Taxonomy" id="392011"/>
    <lineage>
        <taxon>Bacteria</taxon>
        <taxon>Bacillati</taxon>
        <taxon>Bacillota</taxon>
        <taxon>Bacilli</taxon>
        <taxon>Bacillales</taxon>
        <taxon>Alicyclobacillaceae</taxon>
        <taxon>Alicyclobacillus</taxon>
    </lineage>
</organism>
<dbReference type="InterPro" id="IPR000834">
    <property type="entry name" value="Peptidase_M14"/>
</dbReference>
<dbReference type="SUPFAM" id="SSF53187">
    <property type="entry name" value="Zn-dependent exopeptidases"/>
    <property type="match status" value="1"/>
</dbReference>
<feature type="domain" description="Peptidase M14" evidence="1">
    <location>
        <begin position="862"/>
        <end position="975"/>
    </location>
</feature>
<evidence type="ECO:0000313" key="2">
    <source>
        <dbReference type="EMBL" id="MFB5188763.1"/>
    </source>
</evidence>
<dbReference type="EMBL" id="JBDXSU010000001">
    <property type="protein sequence ID" value="MFB5188763.1"/>
    <property type="molecule type" value="Genomic_DNA"/>
</dbReference>